<evidence type="ECO:0000313" key="3">
    <source>
        <dbReference type="Proteomes" id="UP000255297"/>
    </source>
</evidence>
<feature type="chain" id="PRO_5016896341" description="Secreted protein" evidence="1">
    <location>
        <begin position="22"/>
        <end position="552"/>
    </location>
</feature>
<protein>
    <recommendedName>
        <fullName evidence="4">Secreted protein</fullName>
    </recommendedName>
</protein>
<dbReference type="EMBL" id="UGPB01000001">
    <property type="protein sequence ID" value="STY29849.1"/>
    <property type="molecule type" value="Genomic_DNA"/>
</dbReference>
<keyword evidence="3" id="KW-1185">Reference proteome</keyword>
<dbReference type="AlphaFoldDB" id="A0A378LVI0"/>
<gene>
    <name evidence="2" type="ORF">NCTC11532_02051</name>
</gene>
<sequence length="552" mass="60784">MRRFNLALGVVAGMITGNSLAEPVMAKPIVIPEIKHDISKSLKEMALEVPKASEPKKHVVPLHIVPMKLPPVEKNFVDQALQTNIENSIVTIPGLSFLGLGLGYPGYIPNTTPPDTNAAVGLTQVVEWVNTDFVIFNKATGIAITAPTPGNALWAGFGGPCEEFNDGDPIVKYDQLANRWVFTQFAIGDKEHQTQCVAISITPDATGPYFRYAYDFGPTFNDYGKLAVWPDAYYMMFNMFTAESGPDNDLVAPLPFIPGPAACAMDRNSMLIGAPASIQCFQTQVDAGLFLPSDLDGHVPPPPGSPNYFIGLLKENGVTSMDHLAVWKFYVNWSNPLLSRFFGPLPLKVAPFNPKICEPSDGNAEGDCAMQPGTTAKLDVISDRPMYRLAYRNFGLHQSFVLNHNVQVGNQVPATRWYEIRINLLGRMSVHQQGTYMPYDGIGRWMGSIAMDKQGNIALGYSASSPFLFPSIRYTGRNFFDPRNIMRSENVIATGSASQLPSKPGEINRWGDYSSMALDPSDDCTFWYANEFIMSPESWSTMIASFKFPSCH</sequence>
<accession>A0A378LVI0</accession>
<dbReference type="Proteomes" id="UP000255297">
    <property type="component" value="Unassembled WGS sequence"/>
</dbReference>
<evidence type="ECO:0008006" key="4">
    <source>
        <dbReference type="Google" id="ProtNLM"/>
    </source>
</evidence>
<name>A0A378LVI0_9GAMM</name>
<proteinExistence type="predicted"/>
<feature type="signal peptide" evidence="1">
    <location>
        <begin position="1"/>
        <end position="21"/>
    </location>
</feature>
<evidence type="ECO:0000256" key="1">
    <source>
        <dbReference type="SAM" id="SignalP"/>
    </source>
</evidence>
<dbReference type="OrthoDB" id="9813435at2"/>
<organism evidence="2 3">
    <name type="scientific">Legionella wadsworthii</name>
    <dbReference type="NCBI Taxonomy" id="28088"/>
    <lineage>
        <taxon>Bacteria</taxon>
        <taxon>Pseudomonadati</taxon>
        <taxon>Pseudomonadota</taxon>
        <taxon>Gammaproteobacteria</taxon>
        <taxon>Legionellales</taxon>
        <taxon>Legionellaceae</taxon>
        <taxon>Legionella</taxon>
    </lineage>
</organism>
<evidence type="ECO:0000313" key="2">
    <source>
        <dbReference type="EMBL" id="STY29849.1"/>
    </source>
</evidence>
<dbReference type="RefSeq" id="WP_031564786.1">
    <property type="nucleotide sequence ID" value="NZ_CAAAIS010000001.1"/>
</dbReference>
<reference evidence="2 3" key="1">
    <citation type="submission" date="2018-06" db="EMBL/GenBank/DDBJ databases">
        <authorList>
            <consortium name="Pathogen Informatics"/>
            <person name="Doyle S."/>
        </authorList>
    </citation>
    <scope>NUCLEOTIDE SEQUENCE [LARGE SCALE GENOMIC DNA]</scope>
    <source>
        <strain evidence="2 3">NCTC11532</strain>
    </source>
</reference>
<keyword evidence="1" id="KW-0732">Signal</keyword>